<dbReference type="Pfam" id="PF04548">
    <property type="entry name" value="AIG1"/>
    <property type="match status" value="1"/>
</dbReference>
<feature type="region of interest" description="Disordered" evidence="4">
    <location>
        <begin position="516"/>
        <end position="538"/>
    </location>
</feature>
<organism evidence="6 7">
    <name type="scientific">Labrus bergylta</name>
    <name type="common">ballan wrasse</name>
    <dbReference type="NCBI Taxonomy" id="56723"/>
    <lineage>
        <taxon>Eukaryota</taxon>
        <taxon>Metazoa</taxon>
        <taxon>Chordata</taxon>
        <taxon>Craniata</taxon>
        <taxon>Vertebrata</taxon>
        <taxon>Euteleostomi</taxon>
        <taxon>Actinopterygii</taxon>
        <taxon>Neopterygii</taxon>
        <taxon>Teleostei</taxon>
        <taxon>Neoteleostei</taxon>
        <taxon>Acanthomorphata</taxon>
        <taxon>Eupercaria</taxon>
        <taxon>Labriformes</taxon>
        <taxon>Labridae</taxon>
        <taxon>Labrus</taxon>
    </lineage>
</organism>
<evidence type="ECO:0000256" key="4">
    <source>
        <dbReference type="SAM" id="MobiDB-lite"/>
    </source>
</evidence>
<dbReference type="Gene3D" id="3.40.50.300">
    <property type="entry name" value="P-loop containing nucleotide triphosphate hydrolases"/>
    <property type="match status" value="1"/>
</dbReference>
<dbReference type="InterPro" id="IPR027417">
    <property type="entry name" value="P-loop_NTPase"/>
</dbReference>
<dbReference type="CDD" id="cd01852">
    <property type="entry name" value="AIG1"/>
    <property type="match status" value="1"/>
</dbReference>
<dbReference type="GeneTree" id="ENSGT01120000271858"/>
<evidence type="ECO:0000256" key="2">
    <source>
        <dbReference type="ARBA" id="ARBA00022741"/>
    </source>
</evidence>
<keyword evidence="3" id="KW-0342">GTP-binding</keyword>
<name>A0A3Q3GUR1_9LABR</name>
<evidence type="ECO:0000313" key="7">
    <source>
        <dbReference type="Proteomes" id="UP000261660"/>
    </source>
</evidence>
<feature type="domain" description="AIG1-type G" evidence="5">
    <location>
        <begin position="45"/>
        <end position="247"/>
    </location>
</feature>
<dbReference type="Proteomes" id="UP000261660">
    <property type="component" value="Unplaced"/>
</dbReference>
<reference evidence="6" key="2">
    <citation type="submission" date="2025-09" db="UniProtKB">
        <authorList>
            <consortium name="Ensembl"/>
        </authorList>
    </citation>
    <scope>IDENTIFICATION</scope>
</reference>
<proteinExistence type="inferred from homology"/>
<evidence type="ECO:0000256" key="1">
    <source>
        <dbReference type="ARBA" id="ARBA00008535"/>
    </source>
</evidence>
<dbReference type="AlphaFoldDB" id="A0A3Q3GUR1"/>
<dbReference type="FunFam" id="3.40.50.300:FF:000366">
    <property type="entry name" value="GTPase, IMAP family member 2"/>
    <property type="match status" value="1"/>
</dbReference>
<dbReference type="SUPFAM" id="SSF52540">
    <property type="entry name" value="P-loop containing nucleoside triphosphate hydrolases"/>
    <property type="match status" value="1"/>
</dbReference>
<dbReference type="Ensembl" id="ENSLBET00000036570.1">
    <property type="protein sequence ID" value="ENSLBEP00000035074.1"/>
    <property type="gene ID" value="ENSLBEG00000026359.1"/>
</dbReference>
<keyword evidence="2" id="KW-0547">Nucleotide-binding</keyword>
<evidence type="ECO:0000256" key="3">
    <source>
        <dbReference type="ARBA" id="ARBA00023134"/>
    </source>
</evidence>
<reference evidence="6" key="1">
    <citation type="submission" date="2025-08" db="UniProtKB">
        <authorList>
            <consortium name="Ensembl"/>
        </authorList>
    </citation>
    <scope>IDENTIFICATION</scope>
</reference>
<keyword evidence="7" id="KW-1185">Reference proteome</keyword>
<sequence length="549" mass="64850">MQSVNTVVHFCIDLINVKYHIVATVTIQFNLGLSYFTVDDESLSPECFRIVLLGKTGSGKSFSGNTILGRKEFKAEASLISVTTECQKARGEVDGRPVVVVDTPGLFDTTMSNEEVHKEIMKCFTLLAPGPHVFLLVLQIGRLTEEEREALKIIKEGFGVNAEKFTIILFTRGDTLEHEEKSIEDYIEKCDDSFKNLFAECGGRYHVFNNYDKPNRKQVSELMAKIETMVGKNGGGCYTNEILQEAERAIKKEVQKILKEKEQEMQKKWGELQKQHEEEIRAMEERNQQQRAETKNKGELKATKLQKMEEIMNIELQVRTQEKEKMEEEDKSKKIQEKVEQQEWQNKLNVLQEKIQHDSASDEEKREELELTKKEMRKEQEAWDNKQKEYWEERRREEEFRQKQHEARLKNLQLEHEQESAKFDIEMKNEEENLQEQEKRGRKELEEKHKKMMDDMKKTYEEEARKKAEEFNEFGQKYIKNFAGLIEEQKEALQQEHSKEYRRLGELLRYKEREHKEKVKEMEKQLKEKEGSMAAPEKEITVKRECAIL</sequence>
<dbReference type="PROSITE" id="PS51720">
    <property type="entry name" value="G_AIG1"/>
    <property type="match status" value="1"/>
</dbReference>
<dbReference type="STRING" id="56723.ENSLBEP00000035074"/>
<feature type="region of interest" description="Disordered" evidence="4">
    <location>
        <begin position="420"/>
        <end position="454"/>
    </location>
</feature>
<dbReference type="PANTHER" id="PTHR10903:SF188">
    <property type="entry name" value="GTPASE IMAP FAMILY MEMBER 2-LIKE-RELATED"/>
    <property type="match status" value="1"/>
</dbReference>
<dbReference type="InParanoid" id="A0A3Q3GUR1"/>
<dbReference type="InterPro" id="IPR045058">
    <property type="entry name" value="GIMA/IAN/Toc"/>
</dbReference>
<evidence type="ECO:0000313" key="6">
    <source>
        <dbReference type="Ensembl" id="ENSLBEP00000035074.1"/>
    </source>
</evidence>
<dbReference type="GO" id="GO:0005525">
    <property type="term" value="F:GTP binding"/>
    <property type="evidence" value="ECO:0007669"/>
    <property type="project" value="UniProtKB-KW"/>
</dbReference>
<dbReference type="InterPro" id="IPR006703">
    <property type="entry name" value="G_AIG1"/>
</dbReference>
<comment type="similarity">
    <text evidence="1">Belongs to the TRAFAC class TrmE-Era-EngA-EngB-Septin-like GTPase superfamily. AIG1/Toc34/Toc159-like paraseptin GTPase family. IAN subfamily.</text>
</comment>
<protein>
    <recommendedName>
        <fullName evidence="5">AIG1-type G domain-containing protein</fullName>
    </recommendedName>
</protein>
<accession>A0A3Q3GUR1</accession>
<evidence type="ECO:0000259" key="5">
    <source>
        <dbReference type="PROSITE" id="PS51720"/>
    </source>
</evidence>
<dbReference type="PANTHER" id="PTHR10903">
    <property type="entry name" value="GTPASE, IMAP FAMILY MEMBER-RELATED"/>
    <property type="match status" value="1"/>
</dbReference>